<reference evidence="5" key="1">
    <citation type="submission" date="2019-02" db="EMBL/GenBank/DDBJ databases">
        <title>Draft genome sequence of Enterococcus sp. Gos25-1.</title>
        <authorList>
            <person name="Tanaka N."/>
            <person name="Shiwa Y."/>
            <person name="Fujita N."/>
        </authorList>
    </citation>
    <scope>NUCLEOTIDE SEQUENCE [LARGE SCALE GENOMIC DNA]</scope>
    <source>
        <strain evidence="5">Gos25-1</strain>
    </source>
</reference>
<dbReference type="Pfam" id="PF00571">
    <property type="entry name" value="CBS"/>
    <property type="match status" value="2"/>
</dbReference>
<evidence type="ECO:0000313" key="5">
    <source>
        <dbReference type="Proteomes" id="UP000290567"/>
    </source>
</evidence>
<dbReference type="Gene3D" id="3.10.580.10">
    <property type="entry name" value="CBS-domain"/>
    <property type="match status" value="1"/>
</dbReference>
<comment type="caution">
    <text evidence="4">The sequence shown here is derived from an EMBL/GenBank/DDBJ whole genome shotgun (WGS) entry which is preliminary data.</text>
</comment>
<name>A0A4P5PCG0_9ENTE</name>
<keyword evidence="5" id="KW-1185">Reference proteome</keyword>
<dbReference type="PROSITE" id="PS51371">
    <property type="entry name" value="CBS"/>
    <property type="match status" value="2"/>
</dbReference>
<evidence type="ECO:0000313" key="4">
    <source>
        <dbReference type="EMBL" id="GCF93638.1"/>
    </source>
</evidence>
<dbReference type="OrthoDB" id="2375431at2"/>
<gene>
    <name evidence="4" type="ORF">NRIC_15290</name>
</gene>
<accession>A0A4P5PCG0</accession>
<dbReference type="AlphaFoldDB" id="A0A4P5PCG0"/>
<keyword evidence="2" id="KW-0129">CBS domain</keyword>
<dbReference type="NCBIfam" id="NF041630">
    <property type="entry name" value="CBS_CbpB"/>
    <property type="match status" value="1"/>
</dbReference>
<dbReference type="InterPro" id="IPR046342">
    <property type="entry name" value="CBS_dom_sf"/>
</dbReference>
<dbReference type="InterPro" id="IPR048125">
    <property type="entry name" value="CBS_CbpB"/>
</dbReference>
<organism evidence="4 5">
    <name type="scientific">Enterococcus florum</name>
    <dbReference type="NCBI Taxonomy" id="2480627"/>
    <lineage>
        <taxon>Bacteria</taxon>
        <taxon>Bacillati</taxon>
        <taxon>Bacillota</taxon>
        <taxon>Bacilli</taxon>
        <taxon>Lactobacillales</taxon>
        <taxon>Enterococcaceae</taxon>
        <taxon>Enterococcus</taxon>
    </lineage>
</organism>
<dbReference type="CDD" id="cd04643">
    <property type="entry name" value="CBS_pair_bac"/>
    <property type="match status" value="1"/>
</dbReference>
<evidence type="ECO:0000256" key="2">
    <source>
        <dbReference type="PROSITE-ProRule" id="PRU00703"/>
    </source>
</evidence>
<dbReference type="RefSeq" id="WP_146622094.1">
    <property type="nucleotide sequence ID" value="NZ_BJCC01000012.1"/>
</dbReference>
<sequence length="163" mass="18064">MISRAVEELMLENKSSMIIPAENVANVMSGNPLEHAFLVLSKAGYSKIPVLDKGDHFVGLLSLNDVVNKMLEIDGIDTTNLSEFSVADVMDTDVAIVREGCELEDLLHLLVDAPFLPVLDEHNIFKGIVTRREILKAVNRTFHELDKKRVPTEKLVFPAGLAK</sequence>
<protein>
    <submittedName>
        <fullName evidence="4">CBS domain-containing protein</fullName>
    </submittedName>
</protein>
<keyword evidence="1" id="KW-0677">Repeat</keyword>
<dbReference type="Proteomes" id="UP000290567">
    <property type="component" value="Unassembled WGS sequence"/>
</dbReference>
<dbReference type="InterPro" id="IPR051462">
    <property type="entry name" value="CBS_domain-containing"/>
</dbReference>
<proteinExistence type="predicted"/>
<feature type="domain" description="CBS" evidence="3">
    <location>
        <begin position="18"/>
        <end position="78"/>
    </location>
</feature>
<dbReference type="SUPFAM" id="SSF54631">
    <property type="entry name" value="CBS-domain pair"/>
    <property type="match status" value="1"/>
</dbReference>
<evidence type="ECO:0000256" key="1">
    <source>
        <dbReference type="ARBA" id="ARBA00022737"/>
    </source>
</evidence>
<evidence type="ECO:0000259" key="3">
    <source>
        <dbReference type="PROSITE" id="PS51371"/>
    </source>
</evidence>
<dbReference type="EMBL" id="BJCC01000012">
    <property type="protein sequence ID" value="GCF93638.1"/>
    <property type="molecule type" value="Genomic_DNA"/>
</dbReference>
<dbReference type="InterPro" id="IPR000644">
    <property type="entry name" value="CBS_dom"/>
</dbReference>
<dbReference type="PANTHER" id="PTHR48108">
    <property type="entry name" value="CBS DOMAIN-CONTAINING PROTEIN CBSX2, CHLOROPLASTIC"/>
    <property type="match status" value="1"/>
</dbReference>
<dbReference type="PANTHER" id="PTHR48108:SF26">
    <property type="entry name" value="CBS DOMAIN-CONTAINING PROTEIN DDB_G0289609"/>
    <property type="match status" value="1"/>
</dbReference>
<dbReference type="SMART" id="SM00116">
    <property type="entry name" value="CBS"/>
    <property type="match status" value="2"/>
</dbReference>
<feature type="domain" description="CBS" evidence="3">
    <location>
        <begin position="90"/>
        <end position="145"/>
    </location>
</feature>